<evidence type="ECO:0000256" key="4">
    <source>
        <dbReference type="ARBA" id="ARBA00022734"/>
    </source>
</evidence>
<keyword evidence="4" id="KW-0430">Lectin</keyword>
<dbReference type="Proteomes" id="UP000324222">
    <property type="component" value="Unassembled WGS sequence"/>
</dbReference>
<dbReference type="PANTHER" id="PTHR15414:SF5">
    <property type="entry name" value="PROTEIN OS-9"/>
    <property type="match status" value="1"/>
</dbReference>
<reference evidence="13" key="1">
    <citation type="submission" date="2019-05" db="EMBL/GenBank/DDBJ databases">
        <title>Another draft genome of Portunus trituberculatus and its Hox gene families provides insights of decapod evolution.</title>
        <authorList>
            <person name="Jeong J.-H."/>
            <person name="Song I."/>
            <person name="Kim S."/>
            <person name="Choi T."/>
            <person name="Kim D."/>
            <person name="Ryu S."/>
            <person name="Kim W."/>
        </authorList>
    </citation>
    <scope>NUCLEOTIDE SEQUENCE [LARGE SCALE GENOMIC DNA]</scope>
    <source>
        <tissue evidence="13">Muscle</tissue>
    </source>
</reference>
<gene>
    <name evidence="13" type="primary">Os9</name>
    <name evidence="13" type="ORF">E2C01_050709</name>
</gene>
<dbReference type="GO" id="GO:0030968">
    <property type="term" value="P:endoplasmic reticulum unfolded protein response"/>
    <property type="evidence" value="ECO:0007669"/>
    <property type="project" value="InterPro"/>
</dbReference>
<dbReference type="GO" id="GO:0030246">
    <property type="term" value="F:carbohydrate binding"/>
    <property type="evidence" value="ECO:0007669"/>
    <property type="project" value="UniProtKB-KW"/>
</dbReference>
<organism evidence="13 14">
    <name type="scientific">Portunus trituberculatus</name>
    <name type="common">Swimming crab</name>
    <name type="synonym">Neptunus trituberculatus</name>
    <dbReference type="NCBI Taxonomy" id="210409"/>
    <lineage>
        <taxon>Eukaryota</taxon>
        <taxon>Metazoa</taxon>
        <taxon>Ecdysozoa</taxon>
        <taxon>Arthropoda</taxon>
        <taxon>Crustacea</taxon>
        <taxon>Multicrustacea</taxon>
        <taxon>Malacostraca</taxon>
        <taxon>Eumalacostraca</taxon>
        <taxon>Eucarida</taxon>
        <taxon>Decapoda</taxon>
        <taxon>Pleocyemata</taxon>
        <taxon>Brachyura</taxon>
        <taxon>Eubrachyura</taxon>
        <taxon>Portunoidea</taxon>
        <taxon>Portunidae</taxon>
        <taxon>Portuninae</taxon>
        <taxon>Portunus</taxon>
    </lineage>
</organism>
<comment type="subcellular location">
    <subcellularLocation>
        <location evidence="1">Endoplasmic reticulum lumen</location>
    </subcellularLocation>
</comment>
<evidence type="ECO:0000256" key="7">
    <source>
        <dbReference type="ARBA" id="ARBA00023180"/>
    </source>
</evidence>
<dbReference type="InterPro" id="IPR044865">
    <property type="entry name" value="MRH_dom"/>
</dbReference>
<protein>
    <recommendedName>
        <fullName evidence="10">Protein OS-9</fullName>
    </recommendedName>
</protein>
<evidence type="ECO:0000259" key="12">
    <source>
        <dbReference type="PROSITE" id="PS51914"/>
    </source>
</evidence>
<evidence type="ECO:0000256" key="1">
    <source>
        <dbReference type="ARBA" id="ARBA00004319"/>
    </source>
</evidence>
<keyword evidence="14" id="KW-1185">Reference proteome</keyword>
<dbReference type="GO" id="GO:0030970">
    <property type="term" value="P:retrograde protein transport, ER to cytosol"/>
    <property type="evidence" value="ECO:0007669"/>
    <property type="project" value="TreeGrafter"/>
</dbReference>
<feature type="domain" description="MRH" evidence="12">
    <location>
        <begin position="48"/>
        <end position="164"/>
    </location>
</feature>
<accession>A0A5B7GH75</accession>
<evidence type="ECO:0000256" key="11">
    <source>
        <dbReference type="SAM" id="MobiDB-lite"/>
    </source>
</evidence>
<dbReference type="Pfam" id="PF07915">
    <property type="entry name" value="PRKCSH"/>
    <property type="match status" value="1"/>
</dbReference>
<dbReference type="InterPro" id="IPR012913">
    <property type="entry name" value="OS9-like_dom"/>
</dbReference>
<evidence type="ECO:0000256" key="8">
    <source>
        <dbReference type="ARBA" id="ARBA00053710"/>
    </source>
</evidence>
<dbReference type="EMBL" id="VSRR010014213">
    <property type="protein sequence ID" value="MPC56743.1"/>
    <property type="molecule type" value="Genomic_DNA"/>
</dbReference>
<comment type="similarity">
    <text evidence="2">Belongs to the OS-9 family.</text>
</comment>
<sequence>MAMVNKYGQEYLCFLPAVVPLHSEYKHDDDILDQLVDISVLLKPMETAPCLIKTVDWWTYEFCYSSVIKQYHLEDNKASGPIIILGKYESEYNWKNSSETKNRLQRFHSQFYVNGTKCDLTGEPRSTEVRFHCEDGVGDYIQRVDEPESCRYVVTVATTRVCHHPYLRLQVARSPHIITCAPALTEDQYNKYILYQEKKLKEEQEVEKKLFQQNAEILQETEIEDGSSLLQPSSGEAQQEDEDEDDNLKMNIKIFRMSPTNKHKSKHIRNTKEDLVEVETQITLEEEAVTKISGIQ</sequence>
<evidence type="ECO:0000256" key="9">
    <source>
        <dbReference type="ARBA" id="ARBA00066177"/>
    </source>
</evidence>
<dbReference type="PANTHER" id="PTHR15414">
    <property type="entry name" value="OS-9-RELATED"/>
    <property type="match status" value="1"/>
</dbReference>
<evidence type="ECO:0000256" key="5">
    <source>
        <dbReference type="ARBA" id="ARBA00022824"/>
    </source>
</evidence>
<keyword evidence="3" id="KW-0732">Signal</keyword>
<comment type="function">
    <text evidence="8">Lectin component of the HRD1 complex, which functions in endoplasmic reticulum (ER) quality control and ER-associated degradation (ERAD). Specifically recognizes and binds improperly folded glycoproteins as well as hyperglycosylated proteins, retain them in the ER, and transfers them to the ubiquitination machinery and promote their degradation. Possible targets include TRPV4 as well as hyperglycosylated HSP90B1.</text>
</comment>
<dbReference type="GO" id="GO:0005788">
    <property type="term" value="C:endoplasmic reticulum lumen"/>
    <property type="evidence" value="ECO:0007669"/>
    <property type="project" value="UniProtKB-SubCell"/>
</dbReference>
<dbReference type="InterPro" id="IPR009011">
    <property type="entry name" value="Man6P_isomerase_rcpt-bd_dom_sf"/>
</dbReference>
<comment type="caution">
    <text evidence="13">The sequence shown here is derived from an EMBL/GenBank/DDBJ whole genome shotgun (WGS) entry which is preliminary data.</text>
</comment>
<proteinExistence type="inferred from homology"/>
<dbReference type="PROSITE" id="PS51914">
    <property type="entry name" value="MRH"/>
    <property type="match status" value="1"/>
</dbReference>
<evidence type="ECO:0000313" key="13">
    <source>
        <dbReference type="EMBL" id="MPC56743.1"/>
    </source>
</evidence>
<dbReference type="Gene3D" id="2.70.130.10">
    <property type="entry name" value="Mannose-6-phosphate receptor binding domain"/>
    <property type="match status" value="1"/>
</dbReference>
<evidence type="ECO:0000256" key="2">
    <source>
        <dbReference type="ARBA" id="ARBA00009918"/>
    </source>
</evidence>
<keyword evidence="7" id="KW-0325">Glycoprotein</keyword>
<comment type="subunit">
    <text evidence="9">Component of the HRD1 complex, which comprises at least SYNV1/HRD1, DERL1/2, FAM8A1, HERPUD1/HERP, OS9, SEL1L and UBE2J1. FAM8A1 is stabilized by interaction with SYNV1, which prevents its proteasomal degradation. OS9 and UBE2J1 recruitment to the complex may be mediated by SEL1L. Through this complex, may interact with ERLEC1 and HSPA5. Interacts (via C-terminus) with CPNE6 (via second C2 domain); this interaction occurs in a calcium-dependent manner in vitro. Interacts with CREB3.</text>
</comment>
<dbReference type="SUPFAM" id="SSF50911">
    <property type="entry name" value="Mannose 6-phosphate receptor domain"/>
    <property type="match status" value="1"/>
</dbReference>
<evidence type="ECO:0000256" key="3">
    <source>
        <dbReference type="ARBA" id="ARBA00022729"/>
    </source>
</evidence>
<feature type="region of interest" description="Disordered" evidence="11">
    <location>
        <begin position="222"/>
        <end position="247"/>
    </location>
</feature>
<evidence type="ECO:0000256" key="6">
    <source>
        <dbReference type="ARBA" id="ARBA00023157"/>
    </source>
</evidence>
<dbReference type="AlphaFoldDB" id="A0A5B7GH75"/>
<evidence type="ECO:0000313" key="14">
    <source>
        <dbReference type="Proteomes" id="UP000324222"/>
    </source>
</evidence>
<dbReference type="FunFam" id="2.70.130.10:FF:000002">
    <property type="entry name" value="protein OS-9 isoform X1"/>
    <property type="match status" value="1"/>
</dbReference>
<dbReference type="InterPro" id="IPR045149">
    <property type="entry name" value="OS-9-like"/>
</dbReference>
<name>A0A5B7GH75_PORTR</name>
<evidence type="ECO:0000256" key="10">
    <source>
        <dbReference type="ARBA" id="ARBA00069647"/>
    </source>
</evidence>
<keyword evidence="5" id="KW-0256">Endoplasmic reticulum</keyword>
<keyword evidence="6" id="KW-1015">Disulfide bond</keyword>